<organism evidence="2 3">
    <name type="scientific">Novosphingobium album</name>
    <name type="common">ex Hu et al. 2023</name>
    <dbReference type="NCBI Taxonomy" id="2930093"/>
    <lineage>
        <taxon>Bacteria</taxon>
        <taxon>Pseudomonadati</taxon>
        <taxon>Pseudomonadota</taxon>
        <taxon>Alphaproteobacteria</taxon>
        <taxon>Sphingomonadales</taxon>
        <taxon>Sphingomonadaceae</taxon>
        <taxon>Novosphingobium</taxon>
    </lineage>
</organism>
<evidence type="ECO:0000313" key="2">
    <source>
        <dbReference type="EMBL" id="MCJ2181041.1"/>
    </source>
</evidence>
<dbReference type="RefSeq" id="WP_243996486.1">
    <property type="nucleotide sequence ID" value="NZ_JALHLE010000055.1"/>
</dbReference>
<protein>
    <recommendedName>
        <fullName evidence="4">DUF2384 domain-containing protein</fullName>
    </recommendedName>
</protein>
<comment type="caution">
    <text evidence="2">The sequence shown here is derived from an EMBL/GenBank/DDBJ whole genome shotgun (WGS) entry which is preliminary data.</text>
</comment>
<sequence>MSSQDETANDNPDAKPVHSHWQRKSKFKLPADAAARQGSITRLAFERLGSRDAAISYLNSHCAKLGGRPLDIATATKEGWQAIEFDITALS</sequence>
<proteinExistence type="predicted"/>
<evidence type="ECO:0000313" key="3">
    <source>
        <dbReference type="Proteomes" id="UP001162880"/>
    </source>
</evidence>
<feature type="compositionally biased region" description="Polar residues" evidence="1">
    <location>
        <begin position="1"/>
        <end position="10"/>
    </location>
</feature>
<accession>A0ABT0B7J5</accession>
<keyword evidence="3" id="KW-1185">Reference proteome</keyword>
<gene>
    <name evidence="2" type="ORF">MTR64_20955</name>
</gene>
<reference evidence="2" key="1">
    <citation type="submission" date="2022-03" db="EMBL/GenBank/DDBJ databases">
        <title>Identification of a novel bacterium isolated from mangrove sediments.</title>
        <authorList>
            <person name="Pan X."/>
        </authorList>
    </citation>
    <scope>NUCLEOTIDE SEQUENCE</scope>
    <source>
        <strain evidence="2">B2580</strain>
    </source>
</reference>
<evidence type="ECO:0008006" key="4">
    <source>
        <dbReference type="Google" id="ProtNLM"/>
    </source>
</evidence>
<dbReference type="Proteomes" id="UP001162880">
    <property type="component" value="Unassembled WGS sequence"/>
</dbReference>
<name>A0ABT0B7J5_9SPHN</name>
<evidence type="ECO:0000256" key="1">
    <source>
        <dbReference type="SAM" id="MobiDB-lite"/>
    </source>
</evidence>
<feature type="region of interest" description="Disordered" evidence="1">
    <location>
        <begin position="1"/>
        <end position="28"/>
    </location>
</feature>
<feature type="compositionally biased region" description="Basic residues" evidence="1">
    <location>
        <begin position="17"/>
        <end position="27"/>
    </location>
</feature>
<dbReference type="EMBL" id="JALHLE010000055">
    <property type="protein sequence ID" value="MCJ2181041.1"/>
    <property type="molecule type" value="Genomic_DNA"/>
</dbReference>